<evidence type="ECO:0000256" key="5">
    <source>
        <dbReference type="SAM" id="Phobius"/>
    </source>
</evidence>
<evidence type="ECO:0000256" key="2">
    <source>
        <dbReference type="ARBA" id="ARBA00022692"/>
    </source>
</evidence>
<dbReference type="GO" id="GO:0016491">
    <property type="term" value="F:oxidoreductase activity"/>
    <property type="evidence" value="ECO:0007669"/>
    <property type="project" value="UniProtKB-KW"/>
</dbReference>
<keyword evidence="4 5" id="KW-0472">Membrane</keyword>
<dbReference type="EC" id="1.6.5.3" evidence="6"/>
<sequence length="75" mass="8294">MTYPDPTLFGHDPWWLILAKALGVFVFLLLTVLAAILIERKVLGRMQMRPGPNRVGPSAYCSLLPTASNSPSRRA</sequence>
<reference evidence="6 7" key="1">
    <citation type="submission" date="2018-06" db="EMBL/GenBank/DDBJ databases">
        <authorList>
            <consortium name="Pathogen Informatics"/>
            <person name="Doyle S."/>
        </authorList>
    </citation>
    <scope>NUCLEOTIDE SEQUENCE [LARGE SCALE GENOMIC DNA]</scope>
    <source>
        <strain evidence="6 7">NCTC1542</strain>
    </source>
</reference>
<evidence type="ECO:0000256" key="3">
    <source>
        <dbReference type="ARBA" id="ARBA00022989"/>
    </source>
</evidence>
<proteinExistence type="predicted"/>
<accession>A0A378U6A8</accession>
<organism evidence="6 7">
    <name type="scientific">Mycolicibacterium fortuitum</name>
    <name type="common">Mycobacterium fortuitum</name>
    <dbReference type="NCBI Taxonomy" id="1766"/>
    <lineage>
        <taxon>Bacteria</taxon>
        <taxon>Bacillati</taxon>
        <taxon>Actinomycetota</taxon>
        <taxon>Actinomycetes</taxon>
        <taxon>Mycobacteriales</taxon>
        <taxon>Mycobacteriaceae</taxon>
        <taxon>Mycolicibacterium</taxon>
    </lineage>
</organism>
<dbReference type="GO" id="GO:0016020">
    <property type="term" value="C:membrane"/>
    <property type="evidence" value="ECO:0007669"/>
    <property type="project" value="UniProtKB-SubCell"/>
</dbReference>
<keyword evidence="2 5" id="KW-0812">Transmembrane</keyword>
<evidence type="ECO:0000313" key="6">
    <source>
        <dbReference type="EMBL" id="STZ72984.1"/>
    </source>
</evidence>
<name>A0A378U6A8_MYCFO</name>
<feature type="transmembrane region" description="Helical" evidence="5">
    <location>
        <begin position="14"/>
        <end position="38"/>
    </location>
</feature>
<evidence type="ECO:0000313" key="7">
    <source>
        <dbReference type="Proteomes" id="UP000255389"/>
    </source>
</evidence>
<gene>
    <name evidence="6" type="ORF">NCTC1542_00523</name>
</gene>
<keyword evidence="6" id="KW-0560">Oxidoreductase</keyword>
<dbReference type="InterPro" id="IPR001694">
    <property type="entry name" value="NADH_UbQ_OxRdtase_su1/FPO"/>
</dbReference>
<keyword evidence="3 5" id="KW-1133">Transmembrane helix</keyword>
<dbReference type="Pfam" id="PF00146">
    <property type="entry name" value="NADHdh"/>
    <property type="match status" value="1"/>
</dbReference>
<dbReference type="Proteomes" id="UP000255389">
    <property type="component" value="Unassembled WGS sequence"/>
</dbReference>
<comment type="subcellular location">
    <subcellularLocation>
        <location evidence="1">Membrane</location>
        <topology evidence="1">Multi-pass membrane protein</topology>
    </subcellularLocation>
</comment>
<evidence type="ECO:0000256" key="4">
    <source>
        <dbReference type="ARBA" id="ARBA00023136"/>
    </source>
</evidence>
<dbReference type="AlphaFoldDB" id="A0A378U6A8"/>
<dbReference type="EMBL" id="UGQY01000001">
    <property type="protein sequence ID" value="STZ72984.1"/>
    <property type="molecule type" value="Genomic_DNA"/>
</dbReference>
<protein>
    <submittedName>
        <fullName evidence="6">NADH dehydrogenase subunit H</fullName>
        <ecNumber evidence="6">1.6.5.3</ecNumber>
    </submittedName>
</protein>
<evidence type="ECO:0000256" key="1">
    <source>
        <dbReference type="ARBA" id="ARBA00004141"/>
    </source>
</evidence>